<evidence type="ECO:0000256" key="17">
    <source>
        <dbReference type="ARBA" id="ARBA00077632"/>
    </source>
</evidence>
<dbReference type="InterPro" id="IPR015865">
    <property type="entry name" value="Riboflavin_kinase_bac/euk"/>
</dbReference>
<dbReference type="PANTHER" id="PTHR22749:SF6">
    <property type="entry name" value="RIBOFLAVIN KINASE"/>
    <property type="match status" value="1"/>
</dbReference>
<evidence type="ECO:0000256" key="12">
    <source>
        <dbReference type="ARBA" id="ARBA00022777"/>
    </source>
</evidence>
<dbReference type="PANTHER" id="PTHR22749">
    <property type="entry name" value="RIBOFLAVIN KINASE/FMN ADENYLYLTRANSFERASE"/>
    <property type="match status" value="1"/>
</dbReference>
<sequence length="160" mass="18403">MTKRQLIVGSETIEAPYPLYLKGEITRGFGRGSRELGVPTANLPQDVADSVASVIDTGVYYGWARACHTDTVYPMVMSYGWNPYYKNEKRSAEVHLINKFPEDFYGEELRVIVLGYIRPELNYSSLDALIKDIMFDIEVSKHSLERENYLKYSKDDFLKN</sequence>
<name>A0A1Y1VAH5_9FUNG</name>
<evidence type="ECO:0000256" key="8">
    <source>
        <dbReference type="ARBA" id="ARBA00022643"/>
    </source>
</evidence>
<dbReference type="EC" id="2.7.1.26" evidence="5"/>
<dbReference type="GO" id="GO:0008531">
    <property type="term" value="F:riboflavin kinase activity"/>
    <property type="evidence" value="ECO:0007669"/>
    <property type="project" value="UniProtKB-EC"/>
</dbReference>
<evidence type="ECO:0000256" key="14">
    <source>
        <dbReference type="ARBA" id="ARBA00022840"/>
    </source>
</evidence>
<keyword evidence="7" id="KW-0285">Flavoprotein</keyword>
<comment type="similarity">
    <text evidence="4">Belongs to the flavokinase family.</text>
</comment>
<dbReference type="SMART" id="SM00904">
    <property type="entry name" value="Flavokinase"/>
    <property type="match status" value="1"/>
</dbReference>
<dbReference type="STRING" id="1754191.A0A1Y1VAH5"/>
<reference evidence="19 20" key="1">
    <citation type="submission" date="2016-08" db="EMBL/GenBank/DDBJ databases">
        <title>Genomes of anaerobic fungi encode conserved fungal cellulosomes for biomass hydrolysis.</title>
        <authorList>
            <consortium name="DOE Joint Genome Institute"/>
            <person name="Haitjema C.H."/>
            <person name="Gilmore S.P."/>
            <person name="Henske J.K."/>
            <person name="Solomon K.V."/>
            <person name="De Groot R."/>
            <person name="Kuo A."/>
            <person name="Mondo S.J."/>
            <person name="Salamov A.A."/>
            <person name="Labutti K."/>
            <person name="Zhao Z."/>
            <person name="Chiniquy J."/>
            <person name="Barry K."/>
            <person name="Brewer H.M."/>
            <person name="Purvine S.O."/>
            <person name="Wright A.T."/>
            <person name="Boxma B."/>
            <person name="Van Alen T."/>
            <person name="Hackstein J.H."/>
            <person name="Baker S.E."/>
            <person name="Grigoriev I.V."/>
            <person name="O'Malley M.A."/>
        </authorList>
    </citation>
    <scope>NUCLEOTIDE SEQUENCE [LARGE SCALE GENOMIC DNA]</scope>
    <source>
        <strain evidence="20">finn</strain>
    </source>
</reference>
<dbReference type="Gene3D" id="2.40.30.30">
    <property type="entry name" value="Riboflavin kinase-like"/>
    <property type="match status" value="1"/>
</dbReference>
<keyword evidence="13" id="KW-0862">Zinc</keyword>
<dbReference type="GO" id="GO:0009231">
    <property type="term" value="P:riboflavin biosynthetic process"/>
    <property type="evidence" value="ECO:0007669"/>
    <property type="project" value="InterPro"/>
</dbReference>
<reference evidence="19 20" key="2">
    <citation type="submission" date="2016-08" db="EMBL/GenBank/DDBJ databases">
        <title>Pervasive Adenine N6-methylation of Active Genes in Fungi.</title>
        <authorList>
            <consortium name="DOE Joint Genome Institute"/>
            <person name="Mondo S.J."/>
            <person name="Dannebaum R.O."/>
            <person name="Kuo R.C."/>
            <person name="Labutti K."/>
            <person name="Haridas S."/>
            <person name="Kuo A."/>
            <person name="Salamov A."/>
            <person name="Ahrendt S.R."/>
            <person name="Lipzen A."/>
            <person name="Sullivan W."/>
            <person name="Andreopoulos W.B."/>
            <person name="Clum A."/>
            <person name="Lindquist E."/>
            <person name="Daum C."/>
            <person name="Ramamoorthy G.K."/>
            <person name="Gryganskyi A."/>
            <person name="Culley D."/>
            <person name="Magnuson J.K."/>
            <person name="James T.Y."/>
            <person name="O'Malley M.A."/>
            <person name="Stajich J.E."/>
            <person name="Spatafora J.W."/>
            <person name="Visel A."/>
            <person name="Grigoriev I.V."/>
        </authorList>
    </citation>
    <scope>NUCLEOTIDE SEQUENCE [LARGE SCALE GENOMIC DNA]</scope>
    <source>
        <strain evidence="20">finn</strain>
    </source>
</reference>
<keyword evidence="20" id="KW-1185">Reference proteome</keyword>
<comment type="function">
    <text evidence="2">Catalyzes the phosphorylation of riboflavin (vitamin B2) to form flavin mononucleotide (FMN) coenzyme.</text>
</comment>
<dbReference type="EMBL" id="MCFH01000018">
    <property type="protein sequence ID" value="ORX51354.1"/>
    <property type="molecule type" value="Genomic_DNA"/>
</dbReference>
<evidence type="ECO:0000256" key="11">
    <source>
        <dbReference type="ARBA" id="ARBA00022741"/>
    </source>
</evidence>
<dbReference type="GO" id="GO:0009398">
    <property type="term" value="P:FMN biosynthetic process"/>
    <property type="evidence" value="ECO:0007669"/>
    <property type="project" value="UniProtKB-UniPathway"/>
</dbReference>
<keyword evidence="9" id="KW-0808">Transferase</keyword>
<evidence type="ECO:0000256" key="13">
    <source>
        <dbReference type="ARBA" id="ARBA00022833"/>
    </source>
</evidence>
<evidence type="ECO:0000259" key="18">
    <source>
        <dbReference type="SMART" id="SM00904"/>
    </source>
</evidence>
<evidence type="ECO:0000256" key="16">
    <source>
        <dbReference type="ARBA" id="ARBA00029960"/>
    </source>
</evidence>
<keyword evidence="10" id="KW-0479">Metal-binding</keyword>
<gene>
    <name evidence="19" type="ORF">BCR36DRAFT_350925</name>
</gene>
<comment type="pathway">
    <text evidence="3">Cofactor biosynthesis; FMN biosynthesis; FMN from riboflavin (ATP route): step 1/1.</text>
</comment>
<evidence type="ECO:0000256" key="10">
    <source>
        <dbReference type="ARBA" id="ARBA00022723"/>
    </source>
</evidence>
<dbReference type="SUPFAM" id="SSF82114">
    <property type="entry name" value="Riboflavin kinase-like"/>
    <property type="match status" value="1"/>
</dbReference>
<dbReference type="Proteomes" id="UP000193719">
    <property type="component" value="Unassembled WGS sequence"/>
</dbReference>
<comment type="caution">
    <text evidence="19">The sequence shown here is derived from an EMBL/GenBank/DDBJ whole genome shotgun (WGS) entry which is preliminary data.</text>
</comment>
<comment type="cofactor">
    <cofactor evidence="1">
        <name>Zn(2+)</name>
        <dbReference type="ChEBI" id="CHEBI:29105"/>
    </cofactor>
</comment>
<keyword evidence="14" id="KW-0067">ATP-binding</keyword>
<evidence type="ECO:0000256" key="15">
    <source>
        <dbReference type="ARBA" id="ARBA00029789"/>
    </source>
</evidence>
<proteinExistence type="inferred from homology"/>
<dbReference type="FunFam" id="2.40.30.30:FF:000002">
    <property type="entry name" value="Riboflavin kinase, putative"/>
    <property type="match status" value="1"/>
</dbReference>
<dbReference type="InterPro" id="IPR023465">
    <property type="entry name" value="Riboflavin_kinase_dom_sf"/>
</dbReference>
<dbReference type="UniPathway" id="UPA00276">
    <property type="reaction ID" value="UER00406"/>
</dbReference>
<evidence type="ECO:0000256" key="7">
    <source>
        <dbReference type="ARBA" id="ARBA00022630"/>
    </source>
</evidence>
<keyword evidence="11" id="KW-0547">Nucleotide-binding</keyword>
<evidence type="ECO:0000313" key="19">
    <source>
        <dbReference type="EMBL" id="ORX51354.1"/>
    </source>
</evidence>
<protein>
    <recommendedName>
        <fullName evidence="6">Riboflavin kinase</fullName>
        <ecNumber evidence="5">2.7.1.26</ecNumber>
    </recommendedName>
    <alternativeName>
        <fullName evidence="17">ATP:riboflavin 5'-phosphotransferase</fullName>
    </alternativeName>
    <alternativeName>
        <fullName evidence="16">Flavin mononucleotide kinase 1</fullName>
    </alternativeName>
    <alternativeName>
        <fullName evidence="15">Flavokinase</fullName>
    </alternativeName>
</protein>
<evidence type="ECO:0000256" key="6">
    <source>
        <dbReference type="ARBA" id="ARBA00017394"/>
    </source>
</evidence>
<dbReference type="InterPro" id="IPR023468">
    <property type="entry name" value="Riboflavin_kinase"/>
</dbReference>
<evidence type="ECO:0000256" key="9">
    <source>
        <dbReference type="ARBA" id="ARBA00022679"/>
    </source>
</evidence>
<evidence type="ECO:0000256" key="4">
    <source>
        <dbReference type="ARBA" id="ARBA00010108"/>
    </source>
</evidence>
<feature type="domain" description="Riboflavin kinase" evidence="18">
    <location>
        <begin position="14"/>
        <end position="145"/>
    </location>
</feature>
<dbReference type="GO" id="GO:0005743">
    <property type="term" value="C:mitochondrial inner membrane"/>
    <property type="evidence" value="ECO:0007669"/>
    <property type="project" value="EnsemblFungi"/>
</dbReference>
<dbReference type="Pfam" id="PF01687">
    <property type="entry name" value="Flavokinase"/>
    <property type="match status" value="1"/>
</dbReference>
<dbReference type="OrthoDB" id="276388at2759"/>
<accession>A0A1Y1VAH5</accession>
<dbReference type="AlphaFoldDB" id="A0A1Y1VAH5"/>
<dbReference type="GO" id="GO:0008270">
    <property type="term" value="F:zinc ion binding"/>
    <property type="evidence" value="ECO:0007669"/>
    <property type="project" value="EnsemblFungi"/>
</dbReference>
<evidence type="ECO:0000313" key="20">
    <source>
        <dbReference type="Proteomes" id="UP000193719"/>
    </source>
</evidence>
<organism evidence="19 20">
    <name type="scientific">Piromyces finnis</name>
    <dbReference type="NCBI Taxonomy" id="1754191"/>
    <lineage>
        <taxon>Eukaryota</taxon>
        <taxon>Fungi</taxon>
        <taxon>Fungi incertae sedis</taxon>
        <taxon>Chytridiomycota</taxon>
        <taxon>Chytridiomycota incertae sedis</taxon>
        <taxon>Neocallimastigomycetes</taxon>
        <taxon>Neocallimastigales</taxon>
        <taxon>Neocallimastigaceae</taxon>
        <taxon>Piromyces</taxon>
    </lineage>
</organism>
<keyword evidence="8" id="KW-0288">FMN</keyword>
<evidence type="ECO:0000256" key="2">
    <source>
        <dbReference type="ARBA" id="ARBA00003572"/>
    </source>
</evidence>
<evidence type="ECO:0000256" key="5">
    <source>
        <dbReference type="ARBA" id="ARBA00012105"/>
    </source>
</evidence>
<evidence type="ECO:0000256" key="3">
    <source>
        <dbReference type="ARBA" id="ARBA00005201"/>
    </source>
</evidence>
<evidence type="ECO:0000256" key="1">
    <source>
        <dbReference type="ARBA" id="ARBA00001947"/>
    </source>
</evidence>
<dbReference type="GO" id="GO:0005524">
    <property type="term" value="F:ATP binding"/>
    <property type="evidence" value="ECO:0007669"/>
    <property type="project" value="UniProtKB-KW"/>
</dbReference>
<keyword evidence="12 19" id="KW-0418">Kinase</keyword>